<comment type="caution">
    <text evidence="1">The sequence shown here is derived from an EMBL/GenBank/DDBJ whole genome shotgun (WGS) entry which is preliminary data.</text>
</comment>
<organism evidence="1 2">
    <name type="scientific">Portunus trituberculatus</name>
    <name type="common">Swimming crab</name>
    <name type="synonym">Neptunus trituberculatus</name>
    <dbReference type="NCBI Taxonomy" id="210409"/>
    <lineage>
        <taxon>Eukaryota</taxon>
        <taxon>Metazoa</taxon>
        <taxon>Ecdysozoa</taxon>
        <taxon>Arthropoda</taxon>
        <taxon>Crustacea</taxon>
        <taxon>Multicrustacea</taxon>
        <taxon>Malacostraca</taxon>
        <taxon>Eumalacostraca</taxon>
        <taxon>Eucarida</taxon>
        <taxon>Decapoda</taxon>
        <taxon>Pleocyemata</taxon>
        <taxon>Brachyura</taxon>
        <taxon>Eubrachyura</taxon>
        <taxon>Portunoidea</taxon>
        <taxon>Portunidae</taxon>
        <taxon>Portuninae</taxon>
        <taxon>Portunus</taxon>
    </lineage>
</organism>
<accession>A0A5B7GTB8</accession>
<evidence type="ECO:0000313" key="2">
    <source>
        <dbReference type="Proteomes" id="UP000324222"/>
    </source>
</evidence>
<sequence>MSHVITNEAGGVAWEDEGARADCADRCVRGSSGGGDASRGIQRKTCVAECVPDIVQHLMIREATMHVRRILRGCNTAQGEMDSVNSSAKRIPLERKRKEVTIPRYIGKRKRMTSHLPRTTEDVKPWCEPGLSLL</sequence>
<proteinExistence type="predicted"/>
<gene>
    <name evidence="1" type="ORF">E2C01_057386</name>
</gene>
<keyword evidence="2" id="KW-1185">Reference proteome</keyword>
<name>A0A5B7GTB8_PORTR</name>
<protein>
    <submittedName>
        <fullName evidence="1">Uncharacterized protein</fullName>
    </submittedName>
</protein>
<reference evidence="1 2" key="1">
    <citation type="submission" date="2019-05" db="EMBL/GenBank/DDBJ databases">
        <title>Another draft genome of Portunus trituberculatus and its Hox gene families provides insights of decapod evolution.</title>
        <authorList>
            <person name="Jeong J.-H."/>
            <person name="Song I."/>
            <person name="Kim S."/>
            <person name="Choi T."/>
            <person name="Kim D."/>
            <person name="Ryu S."/>
            <person name="Kim W."/>
        </authorList>
    </citation>
    <scope>NUCLEOTIDE SEQUENCE [LARGE SCALE GENOMIC DNA]</scope>
    <source>
        <tissue evidence="1">Muscle</tissue>
    </source>
</reference>
<dbReference type="Proteomes" id="UP000324222">
    <property type="component" value="Unassembled WGS sequence"/>
</dbReference>
<dbReference type="AlphaFoldDB" id="A0A5B7GTB8"/>
<dbReference type="EMBL" id="VSRR010020623">
    <property type="protein sequence ID" value="MPC63290.1"/>
    <property type="molecule type" value="Genomic_DNA"/>
</dbReference>
<evidence type="ECO:0000313" key="1">
    <source>
        <dbReference type="EMBL" id="MPC63290.1"/>
    </source>
</evidence>